<name>A0A1C2E1D5_9HYPH</name>
<dbReference type="STRING" id="1566387.QV13_08150"/>
<feature type="signal peptide" evidence="1">
    <location>
        <begin position="1"/>
        <end position="21"/>
    </location>
</feature>
<dbReference type="InterPro" id="IPR038591">
    <property type="entry name" value="NolW-like_sf"/>
</dbReference>
<organism evidence="2 3">
    <name type="scientific">Mesorhizobium hungaricum</name>
    <dbReference type="NCBI Taxonomy" id="1566387"/>
    <lineage>
        <taxon>Bacteria</taxon>
        <taxon>Pseudomonadati</taxon>
        <taxon>Pseudomonadota</taxon>
        <taxon>Alphaproteobacteria</taxon>
        <taxon>Hyphomicrobiales</taxon>
        <taxon>Phyllobacteriaceae</taxon>
        <taxon>Mesorhizobium</taxon>
    </lineage>
</organism>
<evidence type="ECO:0000256" key="1">
    <source>
        <dbReference type="SAM" id="SignalP"/>
    </source>
</evidence>
<gene>
    <name evidence="2" type="ORF">QV13_08150</name>
</gene>
<comment type="caution">
    <text evidence="2">The sequence shown here is derived from an EMBL/GenBank/DDBJ whole genome shotgun (WGS) entry which is preliminary data.</text>
</comment>
<keyword evidence="1" id="KW-0732">Signal</keyword>
<protein>
    <submittedName>
        <fullName evidence="2">Type III secretion protein</fullName>
    </submittedName>
</protein>
<evidence type="ECO:0000313" key="3">
    <source>
        <dbReference type="Proteomes" id="UP000094412"/>
    </source>
</evidence>
<reference evidence="2 3" key="1">
    <citation type="submission" date="2016-08" db="EMBL/GenBank/DDBJ databases">
        <title>Whole genome sequence of Mesorhizobium sp. strain UASWS1009 isolated from industrial sewage.</title>
        <authorList>
            <person name="Crovadore J."/>
            <person name="Calmin G."/>
            <person name="Chablais R."/>
            <person name="Cochard B."/>
            <person name="Lefort F."/>
        </authorList>
    </citation>
    <scope>NUCLEOTIDE SEQUENCE [LARGE SCALE GENOMIC DNA]</scope>
    <source>
        <strain evidence="2 3">UASWS1009</strain>
    </source>
</reference>
<accession>A0A1C2E1D5</accession>
<dbReference type="EMBL" id="MDEO01000029">
    <property type="protein sequence ID" value="OCX20799.1"/>
    <property type="molecule type" value="Genomic_DNA"/>
</dbReference>
<dbReference type="Gene3D" id="3.30.1370.120">
    <property type="match status" value="1"/>
</dbReference>
<sequence length="201" mass="21707">MKSAGVAGLVILGISAVPASAAEPRWPDGPYKYITVDQSVRDALIELGRNMGVTVRVSDQVKGRLSGTMPTGTAKTFLDELCNRYGLVWHFDGLVLNVATEAEVRHETIPLDANAAAGAEEKLTRLGVIDPRFSLKVSQQDDVVQVAGPPSYIDLVKKTLGISNHAKQSAQKIVPVRVFRGRQAESQTFSAEKPKQGQEAR</sequence>
<feature type="chain" id="PRO_5008659943" evidence="1">
    <location>
        <begin position="22"/>
        <end position="201"/>
    </location>
</feature>
<keyword evidence="3" id="KW-1185">Reference proteome</keyword>
<dbReference type="OrthoDB" id="9775455at2"/>
<evidence type="ECO:0000313" key="2">
    <source>
        <dbReference type="EMBL" id="OCX20799.1"/>
    </source>
</evidence>
<proteinExistence type="predicted"/>
<dbReference type="AlphaFoldDB" id="A0A1C2E1D5"/>
<dbReference type="Proteomes" id="UP000094412">
    <property type="component" value="Unassembled WGS sequence"/>
</dbReference>
<dbReference type="Gene3D" id="3.55.50.30">
    <property type="match status" value="1"/>
</dbReference>